<feature type="transmembrane region" description="Helical" evidence="1">
    <location>
        <begin position="351"/>
        <end position="368"/>
    </location>
</feature>
<feature type="transmembrane region" description="Helical" evidence="1">
    <location>
        <begin position="86"/>
        <end position="110"/>
    </location>
</feature>
<keyword evidence="3" id="KW-1185">Reference proteome</keyword>
<feature type="transmembrane region" description="Helical" evidence="1">
    <location>
        <begin position="262"/>
        <end position="281"/>
    </location>
</feature>
<dbReference type="EMBL" id="BAABIQ010000043">
    <property type="protein sequence ID" value="GAA4804743.1"/>
    <property type="molecule type" value="Genomic_DNA"/>
</dbReference>
<evidence type="ECO:0008006" key="4">
    <source>
        <dbReference type="Google" id="ProtNLM"/>
    </source>
</evidence>
<proteinExistence type="predicted"/>
<dbReference type="Proteomes" id="UP001501411">
    <property type="component" value="Unassembled WGS sequence"/>
</dbReference>
<reference evidence="3" key="1">
    <citation type="journal article" date="2019" name="Int. J. Syst. Evol. Microbiol.">
        <title>The Global Catalogue of Microorganisms (GCM) 10K type strain sequencing project: providing services to taxonomists for standard genome sequencing and annotation.</title>
        <authorList>
            <consortium name="The Broad Institute Genomics Platform"/>
            <consortium name="The Broad Institute Genome Sequencing Center for Infectious Disease"/>
            <person name="Wu L."/>
            <person name="Ma J."/>
        </authorList>
    </citation>
    <scope>NUCLEOTIDE SEQUENCE [LARGE SCALE GENOMIC DNA]</scope>
    <source>
        <strain evidence="3">JCM 18200</strain>
    </source>
</reference>
<evidence type="ECO:0000313" key="2">
    <source>
        <dbReference type="EMBL" id="GAA4804743.1"/>
    </source>
</evidence>
<feature type="transmembrane region" description="Helical" evidence="1">
    <location>
        <begin position="161"/>
        <end position="189"/>
    </location>
</feature>
<comment type="caution">
    <text evidence="2">The sequence shown here is derived from an EMBL/GenBank/DDBJ whole genome shotgun (WGS) entry which is preliminary data.</text>
</comment>
<name>A0ABP9C7L2_9SPHI</name>
<feature type="transmembrane region" description="Helical" evidence="1">
    <location>
        <begin position="468"/>
        <end position="491"/>
    </location>
</feature>
<dbReference type="RefSeq" id="WP_345234280.1">
    <property type="nucleotide sequence ID" value="NZ_BAABIQ010000043.1"/>
</dbReference>
<sequence length="560" mass="63888">MVNNLIVHLILRFGPVFTRWGVDEKQLAIILKTKLLMDDRRPLTSFGNRQGKENKYSSWISLLLLAIMGGVLLFFLVLVNKPFVSYTIYFGAFMAMLCLTLIADFSVILLDGRDNFIILPRPVSDRTLSVARIMHIGISVSKQVVWLALPGFVYTAIAKGFIGALLFIVQACIATALCVLLVNLFYLVAMRFLSAQRFKDLVAYLQIVFSVLIFALYYTTPSILGSALVQQLNFYTSYWLWLMPSAWIAALQEVGAGDFSGFALTLTALAFLAPIIAFGLITNKFSKGFNRVLAGMGIESHSIREKEGLIKRQFSWCDRWSAILTKSPLESAGFKFVWRLTGRTREFKTKVYPSMAYVPVYFFFLFFIRNNGHEEMGFQERWQMALRQHTYLFIFYFSLFTLLTVFQFITQSEKYKAAWVYFVAPIRKPGLLMSGVLKAAFVKFYMPFVLIFTLLGMLFIGSSVLNDILLSAATGGIVAILICLFTVNGYPFSQPIKKSEGRFIANLLLIGLVGSIGFGHYLAVKYEWLVWLLAVLFTLVFWIMLRFFKKEKWEKVIFRD</sequence>
<protein>
    <recommendedName>
        <fullName evidence="4">ABC transporter permease</fullName>
    </recommendedName>
</protein>
<gene>
    <name evidence="2" type="ORF">GCM10023231_37350</name>
</gene>
<keyword evidence="1" id="KW-0472">Membrane</keyword>
<feature type="transmembrane region" description="Helical" evidence="1">
    <location>
        <begin position="59"/>
        <end position="80"/>
    </location>
</feature>
<feature type="transmembrane region" description="Helical" evidence="1">
    <location>
        <begin position="503"/>
        <end position="522"/>
    </location>
</feature>
<evidence type="ECO:0000256" key="1">
    <source>
        <dbReference type="SAM" id="Phobius"/>
    </source>
</evidence>
<accession>A0ABP9C7L2</accession>
<feature type="transmembrane region" description="Helical" evidence="1">
    <location>
        <begin position="389"/>
        <end position="409"/>
    </location>
</feature>
<keyword evidence="1" id="KW-0812">Transmembrane</keyword>
<keyword evidence="1" id="KW-1133">Transmembrane helix</keyword>
<feature type="transmembrane region" description="Helical" evidence="1">
    <location>
        <begin position="528"/>
        <end position="548"/>
    </location>
</feature>
<feature type="transmembrane region" description="Helical" evidence="1">
    <location>
        <begin position="201"/>
        <end position="220"/>
    </location>
</feature>
<evidence type="ECO:0000313" key="3">
    <source>
        <dbReference type="Proteomes" id="UP001501411"/>
    </source>
</evidence>
<organism evidence="2 3">
    <name type="scientific">Olivibacter ginsenosidimutans</name>
    <dbReference type="NCBI Taxonomy" id="1176537"/>
    <lineage>
        <taxon>Bacteria</taxon>
        <taxon>Pseudomonadati</taxon>
        <taxon>Bacteroidota</taxon>
        <taxon>Sphingobacteriia</taxon>
        <taxon>Sphingobacteriales</taxon>
        <taxon>Sphingobacteriaceae</taxon>
        <taxon>Olivibacter</taxon>
    </lineage>
</organism>